<evidence type="ECO:0000313" key="3">
    <source>
        <dbReference type="Proteomes" id="UP001597034"/>
    </source>
</evidence>
<name>A0ABD6DN55_9EURY</name>
<dbReference type="AlphaFoldDB" id="A0ABD6DN55"/>
<keyword evidence="3" id="KW-1185">Reference proteome</keyword>
<protein>
    <recommendedName>
        <fullName evidence="4">ParB-like nuclease domain-containing protein</fullName>
    </recommendedName>
</protein>
<sequence length="264" mass="30434">MSARIERAVRALGRRTISAYPWTARPLGHARSVYAGAYLAWVRGRSYLSYDAPIDPFRVDRIPPSAIERTAEFFDDAPKYRRAGRVVGGNWDRHPERFTDRTLYRSFRAHFEDGVPWEETRFFAEILDRMEDGERWWGCRCRADFERRCAELDELYENIARNGVRSQAELLGSDGPEPARKDRPNGLARRIEDDIAVHVGRDGEFLFCDGRNRLAIAKLLDVQSVPVRIMVRHEGWQSFRDDVAAGRVEPGQHADHPDIRPLLG</sequence>
<evidence type="ECO:0008006" key="4">
    <source>
        <dbReference type="Google" id="ProtNLM"/>
    </source>
</evidence>
<reference evidence="2 3" key="1">
    <citation type="journal article" date="2019" name="Int. J. Syst. Evol. Microbiol.">
        <title>The Global Catalogue of Microorganisms (GCM) 10K type strain sequencing project: providing services to taxonomists for standard genome sequencing and annotation.</title>
        <authorList>
            <consortium name="The Broad Institute Genomics Platform"/>
            <consortium name="The Broad Institute Genome Sequencing Center for Infectious Disease"/>
            <person name="Wu L."/>
            <person name="Ma J."/>
        </authorList>
    </citation>
    <scope>NUCLEOTIDE SEQUENCE [LARGE SCALE GENOMIC DNA]</scope>
    <source>
        <strain evidence="2 3">CGMCC 1.10390</strain>
    </source>
</reference>
<dbReference type="Proteomes" id="UP001597034">
    <property type="component" value="Unassembled WGS sequence"/>
</dbReference>
<evidence type="ECO:0000313" key="2">
    <source>
        <dbReference type="EMBL" id="MFD1647781.1"/>
    </source>
</evidence>
<accession>A0ABD6DN55</accession>
<dbReference type="RefSeq" id="WP_256401740.1">
    <property type="nucleotide sequence ID" value="NZ_JANHJR010000004.1"/>
</dbReference>
<proteinExistence type="predicted"/>
<organism evidence="2 3">
    <name type="scientific">Haloarchaeobius litoreus</name>
    <dbReference type="NCBI Taxonomy" id="755306"/>
    <lineage>
        <taxon>Archaea</taxon>
        <taxon>Methanobacteriati</taxon>
        <taxon>Methanobacteriota</taxon>
        <taxon>Stenosarchaea group</taxon>
        <taxon>Halobacteria</taxon>
        <taxon>Halobacteriales</taxon>
        <taxon>Halorubellaceae</taxon>
        <taxon>Haloarchaeobius</taxon>
    </lineage>
</organism>
<comment type="caution">
    <text evidence="2">The sequence shown here is derived from an EMBL/GenBank/DDBJ whole genome shotgun (WGS) entry which is preliminary data.</text>
</comment>
<feature type="compositionally biased region" description="Basic and acidic residues" evidence="1">
    <location>
        <begin position="177"/>
        <end position="186"/>
    </location>
</feature>
<dbReference type="EMBL" id="JBHUDO010000004">
    <property type="protein sequence ID" value="MFD1647781.1"/>
    <property type="molecule type" value="Genomic_DNA"/>
</dbReference>
<gene>
    <name evidence="2" type="ORF">ACFSBL_18980</name>
</gene>
<evidence type="ECO:0000256" key="1">
    <source>
        <dbReference type="SAM" id="MobiDB-lite"/>
    </source>
</evidence>
<feature type="region of interest" description="Disordered" evidence="1">
    <location>
        <begin position="167"/>
        <end position="186"/>
    </location>
</feature>